<keyword evidence="1" id="KW-0812">Transmembrane</keyword>
<feature type="transmembrane region" description="Helical" evidence="1">
    <location>
        <begin position="148"/>
        <end position="168"/>
    </location>
</feature>
<protein>
    <submittedName>
        <fullName evidence="2">Uncharacterized protein</fullName>
    </submittedName>
</protein>
<evidence type="ECO:0000313" key="4">
    <source>
        <dbReference type="Proteomes" id="UP001196408"/>
    </source>
</evidence>
<feature type="non-terminal residue" evidence="2">
    <location>
        <position position="1"/>
    </location>
</feature>
<sequence>NIMKVYLCLDNGHFITVDKEQELQKVIEDKPVYTLPDMYRMEENKELSDEDYLQYLINTDSERMAENDSANSSILQNLMGEDYKQKLKTIGGVIGKVIFWFFSIVCLLYAVISLTTKGGMLSVIYFVVTGVIINPITTAYIRSEGVKLSVWYLIIILIVGFMAGVYSYSGV</sequence>
<evidence type="ECO:0000313" key="5">
    <source>
        <dbReference type="Proteomes" id="UP001197492"/>
    </source>
</evidence>
<name>A0AAW4MV33_9FIRM</name>
<keyword evidence="1" id="KW-0472">Membrane</keyword>
<dbReference type="RefSeq" id="WP_217747943.1">
    <property type="nucleotide sequence ID" value="NZ_JAHOEB010000053.1"/>
</dbReference>
<feature type="transmembrane region" description="Helical" evidence="1">
    <location>
        <begin position="118"/>
        <end position="141"/>
    </location>
</feature>
<organism evidence="2 4">
    <name type="scientific">Catenibacterium mitsuokai</name>
    <dbReference type="NCBI Taxonomy" id="100886"/>
    <lineage>
        <taxon>Bacteria</taxon>
        <taxon>Bacillati</taxon>
        <taxon>Bacillota</taxon>
        <taxon>Erysipelotrichia</taxon>
        <taxon>Erysipelotrichales</taxon>
        <taxon>Coprobacillaceae</taxon>
        <taxon>Catenibacterium</taxon>
    </lineage>
</organism>
<accession>A0AAW4MV33</accession>
<dbReference type="EMBL" id="JAHOEL010000052">
    <property type="protein sequence ID" value="MBV3393191.1"/>
    <property type="molecule type" value="Genomic_DNA"/>
</dbReference>
<evidence type="ECO:0000256" key="1">
    <source>
        <dbReference type="SAM" id="Phobius"/>
    </source>
</evidence>
<evidence type="ECO:0000313" key="2">
    <source>
        <dbReference type="EMBL" id="MBV3383182.1"/>
    </source>
</evidence>
<keyword evidence="5" id="KW-1185">Reference proteome</keyword>
<evidence type="ECO:0000313" key="3">
    <source>
        <dbReference type="EMBL" id="MBV3393191.1"/>
    </source>
</evidence>
<comment type="caution">
    <text evidence="2">The sequence shown here is derived from an EMBL/GenBank/DDBJ whole genome shotgun (WGS) entry which is preliminary data.</text>
</comment>
<keyword evidence="1" id="KW-1133">Transmembrane helix</keyword>
<dbReference type="Proteomes" id="UP001196408">
    <property type="component" value="Unassembled WGS sequence"/>
</dbReference>
<dbReference type="Proteomes" id="UP001197492">
    <property type="component" value="Unassembled WGS sequence"/>
</dbReference>
<dbReference type="AlphaFoldDB" id="A0AAW4MV33"/>
<dbReference type="EMBL" id="JAHOEF010000054">
    <property type="protein sequence ID" value="MBV3383182.1"/>
    <property type="molecule type" value="Genomic_DNA"/>
</dbReference>
<proteinExistence type="predicted"/>
<reference evidence="2 5" key="1">
    <citation type="submission" date="2021-06" db="EMBL/GenBank/DDBJ databases">
        <title>Collection of gut derived symbiotic bacterial strains cultured from healthy donors.</title>
        <authorList>
            <person name="Lin H."/>
            <person name="Littmann E."/>
            <person name="Pamer E.G."/>
        </authorList>
    </citation>
    <scope>NUCLEOTIDE SEQUENCE</scope>
    <source>
        <strain evidence="3 5">MSK.21.70</strain>
        <strain evidence="2">MSK.21.82</strain>
    </source>
</reference>
<feature type="transmembrane region" description="Helical" evidence="1">
    <location>
        <begin position="93"/>
        <end position="112"/>
    </location>
</feature>
<gene>
    <name evidence="2" type="ORF">KSV97_08115</name>
    <name evidence="3" type="ORF">KSW06_07980</name>
</gene>